<accession>A0ACC2QN39</accession>
<protein>
    <submittedName>
        <fullName evidence="1">Uncharacterized protein</fullName>
    </submittedName>
</protein>
<organism evidence="1 2">
    <name type="scientific">Mythimna loreyi</name>
    <dbReference type="NCBI Taxonomy" id="667449"/>
    <lineage>
        <taxon>Eukaryota</taxon>
        <taxon>Metazoa</taxon>
        <taxon>Ecdysozoa</taxon>
        <taxon>Arthropoda</taxon>
        <taxon>Hexapoda</taxon>
        <taxon>Insecta</taxon>
        <taxon>Pterygota</taxon>
        <taxon>Neoptera</taxon>
        <taxon>Endopterygota</taxon>
        <taxon>Lepidoptera</taxon>
        <taxon>Glossata</taxon>
        <taxon>Ditrysia</taxon>
        <taxon>Noctuoidea</taxon>
        <taxon>Noctuidae</taxon>
        <taxon>Noctuinae</taxon>
        <taxon>Hadenini</taxon>
        <taxon>Mythimna</taxon>
    </lineage>
</organism>
<reference evidence="1" key="1">
    <citation type="submission" date="2023-03" db="EMBL/GenBank/DDBJ databases">
        <title>Chromosome-level genomes of two armyworms, Mythimna separata and Mythimna loreyi, provide insights into the biosynthesis and reception of sex pheromones.</title>
        <authorList>
            <person name="Zhao H."/>
        </authorList>
    </citation>
    <scope>NUCLEOTIDE SEQUENCE</scope>
    <source>
        <strain evidence="1">BeijingLab</strain>
    </source>
</reference>
<keyword evidence="2" id="KW-1185">Reference proteome</keyword>
<name>A0ACC2QN39_9NEOP</name>
<proteinExistence type="predicted"/>
<comment type="caution">
    <text evidence="1">The sequence shown here is derived from an EMBL/GenBank/DDBJ whole genome shotgun (WGS) entry which is preliminary data.</text>
</comment>
<sequence>MIKSKSHKAEMMDPAQEFEAKILTRLKPLNEVTARGTSAVQQFYNGVNVFLTGGSGFLGKQLIEKLLRATAVSKIFILLRSKKGKSIEQRLIELLQDPVYDLLREQQPNFAQRLIVVSGDVAELRLGLSEKDWNTITEQVHIVFHLAATTRFDEVLRVATFINIRGTRETLALGKACEKLKSLVYVSTAYSHACVDRIGKELLENFYKNPMNPNTMIQMAETIDEGRLNDITQNLINNWPNTYTFTKSIAEELVNDIGNDLPVCVVRPSIVIGSALEPNPGWVDMSCIYGASGLLSTIGLGITHTLYAGNSNVQEFIPVDYVNNAIVVAGWETARKRAIGDNKTMIYNICASARNLAIWKELRTVAEKQGQIYPSPMMVGYAFVLGTENPILFWVYSWILHIIPAYIIDGICVVVGKERRFVKLAKKLYKMTKTLTFFLRNHWKFDDKNTEVLYNSLSKEDREIFNFDAKNIDWSEYVIGNHNDPVHLASISVSNSYHIITTNSQ</sequence>
<evidence type="ECO:0000313" key="1">
    <source>
        <dbReference type="EMBL" id="KAJ8719812.1"/>
    </source>
</evidence>
<gene>
    <name evidence="1" type="ORF">PYW08_011987</name>
</gene>
<dbReference type="EMBL" id="CM056779">
    <property type="protein sequence ID" value="KAJ8719812.1"/>
    <property type="molecule type" value="Genomic_DNA"/>
</dbReference>
<dbReference type="Proteomes" id="UP001231649">
    <property type="component" value="Chromosome 3"/>
</dbReference>
<evidence type="ECO:0000313" key="2">
    <source>
        <dbReference type="Proteomes" id="UP001231649"/>
    </source>
</evidence>